<reference evidence="1" key="1">
    <citation type="submission" date="2021-03" db="EMBL/GenBank/DDBJ databases">
        <authorList>
            <person name="Bekaert M."/>
        </authorList>
    </citation>
    <scope>NUCLEOTIDE SEQUENCE</scope>
</reference>
<evidence type="ECO:0000313" key="2">
    <source>
        <dbReference type="Proteomes" id="UP000683360"/>
    </source>
</evidence>
<protein>
    <submittedName>
        <fullName evidence="1">Uncharacterized protein</fullName>
    </submittedName>
</protein>
<dbReference type="AlphaFoldDB" id="A0A8S3T6D5"/>
<keyword evidence="2" id="KW-1185">Reference proteome</keyword>
<accession>A0A8S3T6D5</accession>
<dbReference type="OrthoDB" id="6104656at2759"/>
<organism evidence="1 2">
    <name type="scientific">Mytilus edulis</name>
    <name type="common">Blue mussel</name>
    <dbReference type="NCBI Taxonomy" id="6550"/>
    <lineage>
        <taxon>Eukaryota</taxon>
        <taxon>Metazoa</taxon>
        <taxon>Spiralia</taxon>
        <taxon>Lophotrochozoa</taxon>
        <taxon>Mollusca</taxon>
        <taxon>Bivalvia</taxon>
        <taxon>Autobranchia</taxon>
        <taxon>Pteriomorphia</taxon>
        <taxon>Mytilida</taxon>
        <taxon>Mytiloidea</taxon>
        <taxon>Mytilidae</taxon>
        <taxon>Mytilinae</taxon>
        <taxon>Mytilus</taxon>
    </lineage>
</organism>
<comment type="caution">
    <text evidence="1">The sequence shown here is derived from an EMBL/GenBank/DDBJ whole genome shotgun (WGS) entry which is preliminary data.</text>
</comment>
<gene>
    <name evidence="1" type="ORF">MEDL_42299</name>
</gene>
<name>A0A8S3T6D5_MYTED</name>
<dbReference type="InterPro" id="IPR008979">
    <property type="entry name" value="Galactose-bd-like_sf"/>
</dbReference>
<proteinExistence type="predicted"/>
<dbReference type="SUPFAM" id="SSF49785">
    <property type="entry name" value="Galactose-binding domain-like"/>
    <property type="match status" value="1"/>
</dbReference>
<dbReference type="Proteomes" id="UP000683360">
    <property type="component" value="Unassembled WGS sequence"/>
</dbReference>
<sequence>MDGFKLYVTNTSTIPPDGYLCYEDPDPGFPNIIQTIPCNQLGKYVIYYDDKGSTEVSNGNTRVIGPIVELCYVAINGGLIINMVIPAINFVVRKSFWGSNCQHNCAEDCIGRNCFPGNGSCVWGCIPTHCLNDFCDKDTAVCTIGCKERRTEHIVNSVDNIASDGLVSQYPSGGQSAYMANDGYKKTCSKTQGTIVTFQVDLKDKSIVTGLYILLGEGTTKEGYHTVYASNNSNTWNSGKVLYNGTVLPTEISFQEVFSFLTYMPPVGSPLTELEMCEIGIIGCPPTHYGPLCNTTCPPNCNGPCELDVGDCLLGCTNGWTGNRCDGGDNNFFIYHTFIAFR</sequence>
<evidence type="ECO:0000313" key="1">
    <source>
        <dbReference type="EMBL" id="CAG2229398.1"/>
    </source>
</evidence>
<dbReference type="EMBL" id="CAJPWZ010002025">
    <property type="protein sequence ID" value="CAG2229398.1"/>
    <property type="molecule type" value="Genomic_DNA"/>
</dbReference>